<evidence type="ECO:0000313" key="3">
    <source>
        <dbReference type="Proteomes" id="UP000193030"/>
    </source>
</evidence>
<evidence type="ECO:0000313" key="2">
    <source>
        <dbReference type="EMBL" id="ORO47813.1"/>
    </source>
</evidence>
<gene>
    <name evidence="2" type="ORF">B7725_04505</name>
</gene>
<dbReference type="Proteomes" id="UP000193030">
    <property type="component" value="Unassembled WGS sequence"/>
</dbReference>
<feature type="transmembrane region" description="Helical" evidence="1">
    <location>
        <begin position="31"/>
        <end position="53"/>
    </location>
</feature>
<comment type="caution">
    <text evidence="2">The sequence shown here is derived from an EMBL/GenBank/DDBJ whole genome shotgun (WGS) entry which is preliminary data.</text>
</comment>
<reference evidence="2 3" key="1">
    <citation type="journal article" date="2016" name="Eur. J. Clin. Microbiol. Infect. Dis.">
        <title>Whole genome sequencing as a tool for phylogenetic analysis of clinical strains of Mitis group streptococci.</title>
        <authorList>
            <person name="Rasmussen L.H."/>
            <person name="Dargis R."/>
            <person name="Hojholt K."/>
            <person name="Christensen J.J."/>
            <person name="Skovgaard O."/>
            <person name="Justesen U.S."/>
            <person name="Rosenvinge F.S."/>
            <person name="Moser C."/>
            <person name="Lukjancenko O."/>
            <person name="Rasmussen S."/>
            <person name="Nielsen X.C."/>
        </authorList>
    </citation>
    <scope>NUCLEOTIDE SEQUENCE [LARGE SCALE GENOMIC DNA]</scope>
    <source>
        <strain evidence="2 3">OD_314165_09</strain>
    </source>
</reference>
<dbReference type="EMBL" id="NCUG01000017">
    <property type="protein sequence ID" value="ORO47813.1"/>
    <property type="molecule type" value="Genomic_DNA"/>
</dbReference>
<name>A0A1X1GM47_STROR</name>
<keyword evidence="1" id="KW-1133">Transmembrane helix</keyword>
<feature type="transmembrane region" description="Helical" evidence="1">
    <location>
        <begin position="7"/>
        <end position="25"/>
    </location>
</feature>
<keyword evidence="1" id="KW-0812">Transmembrane</keyword>
<protein>
    <submittedName>
        <fullName evidence="2">Uncharacterized protein</fullName>
    </submittedName>
</protein>
<evidence type="ECO:0000256" key="1">
    <source>
        <dbReference type="SAM" id="Phobius"/>
    </source>
</evidence>
<organism evidence="2 3">
    <name type="scientific">Streptococcus oralis subsp. tigurinus</name>
    <dbReference type="NCBI Taxonomy" id="1077464"/>
    <lineage>
        <taxon>Bacteria</taxon>
        <taxon>Bacillati</taxon>
        <taxon>Bacillota</taxon>
        <taxon>Bacilli</taxon>
        <taxon>Lactobacillales</taxon>
        <taxon>Streptococcaceae</taxon>
        <taxon>Streptococcus</taxon>
    </lineage>
</organism>
<proteinExistence type="predicted"/>
<dbReference type="AlphaFoldDB" id="A0A1X1GM47"/>
<keyword evidence="1" id="KW-0472">Membrane</keyword>
<accession>A0A1X1GM47</accession>
<sequence>MLDKNYIFRRVNFFLFFGYCMLYLLNDLNITRISLPVDLSVCIVFFLCFNSIFDARNQHCNNKDLI</sequence>